<organism evidence="3 4">
    <name type="scientific">Diacronema lutheri</name>
    <name type="common">Unicellular marine alga</name>
    <name type="synonym">Monochrysis lutheri</name>
    <dbReference type="NCBI Taxonomy" id="2081491"/>
    <lineage>
        <taxon>Eukaryota</taxon>
        <taxon>Haptista</taxon>
        <taxon>Haptophyta</taxon>
        <taxon>Pavlovophyceae</taxon>
        <taxon>Pavlovales</taxon>
        <taxon>Pavlovaceae</taxon>
        <taxon>Diacronema</taxon>
    </lineage>
</organism>
<feature type="domain" description="J" evidence="2">
    <location>
        <begin position="9"/>
        <end position="74"/>
    </location>
</feature>
<keyword evidence="4" id="KW-1185">Reference proteome</keyword>
<proteinExistence type="predicted"/>
<evidence type="ECO:0000256" key="1">
    <source>
        <dbReference type="SAM" id="MobiDB-lite"/>
    </source>
</evidence>
<dbReference type="Proteomes" id="UP000751190">
    <property type="component" value="Unassembled WGS sequence"/>
</dbReference>
<dbReference type="InterPro" id="IPR052276">
    <property type="entry name" value="Diphthamide-biosynth_chaperone"/>
</dbReference>
<evidence type="ECO:0000313" key="3">
    <source>
        <dbReference type="EMBL" id="KAG8468536.1"/>
    </source>
</evidence>
<dbReference type="EMBL" id="JAGTXO010000004">
    <property type="protein sequence ID" value="KAG8468536.1"/>
    <property type="molecule type" value="Genomic_DNA"/>
</dbReference>
<feature type="region of interest" description="Disordered" evidence="1">
    <location>
        <begin position="117"/>
        <end position="149"/>
    </location>
</feature>
<sequence>MRAPNQPADPYALLMVPRDCTANEARRAFREAAMRVHPDVCDAPDAAEQFIRVKAAFDAVMRRLDRLSVPDSTGVSPAAARPPPDPNDIDDMAAFVRAMEEAWTAQRNEARRRWQASEAWKEREYEKHKRSKVKRRAARAGTLSGRDGAEVAAVAPCVRTARKANWRGGGRIRP</sequence>
<dbReference type="OrthoDB" id="10250354at2759"/>
<protein>
    <recommendedName>
        <fullName evidence="2">J domain-containing protein</fullName>
    </recommendedName>
</protein>
<dbReference type="SMART" id="SM00271">
    <property type="entry name" value="DnaJ"/>
    <property type="match status" value="1"/>
</dbReference>
<feature type="region of interest" description="Disordered" evidence="1">
    <location>
        <begin position="69"/>
        <end position="89"/>
    </location>
</feature>
<feature type="compositionally biased region" description="Basic residues" evidence="1">
    <location>
        <begin position="128"/>
        <end position="138"/>
    </location>
</feature>
<gene>
    <name evidence="3" type="ORF">KFE25_013619</name>
</gene>
<dbReference type="CDD" id="cd06257">
    <property type="entry name" value="DnaJ"/>
    <property type="match status" value="1"/>
</dbReference>
<dbReference type="AlphaFoldDB" id="A0A8J5XGP7"/>
<comment type="caution">
    <text evidence="3">The sequence shown here is derived from an EMBL/GenBank/DDBJ whole genome shotgun (WGS) entry which is preliminary data.</text>
</comment>
<dbReference type="SUPFAM" id="SSF46565">
    <property type="entry name" value="Chaperone J-domain"/>
    <property type="match status" value="1"/>
</dbReference>
<name>A0A8J5XGP7_DIALT</name>
<dbReference type="PANTHER" id="PTHR44240">
    <property type="entry name" value="DNAJ DOMAIN (PROKARYOTIC HEAT SHOCK PROTEIN)-RELATED"/>
    <property type="match status" value="1"/>
</dbReference>
<evidence type="ECO:0000259" key="2">
    <source>
        <dbReference type="PROSITE" id="PS50076"/>
    </source>
</evidence>
<dbReference type="PROSITE" id="PS50076">
    <property type="entry name" value="DNAJ_2"/>
    <property type="match status" value="1"/>
</dbReference>
<dbReference type="Gene3D" id="1.10.287.110">
    <property type="entry name" value="DnaJ domain"/>
    <property type="match status" value="1"/>
</dbReference>
<dbReference type="PANTHER" id="PTHR44240:SF10">
    <property type="entry name" value="J DOMAIN-CONTAINING PROTEIN"/>
    <property type="match status" value="1"/>
</dbReference>
<dbReference type="Pfam" id="PF00226">
    <property type="entry name" value="DnaJ"/>
    <property type="match status" value="1"/>
</dbReference>
<reference evidence="3" key="1">
    <citation type="submission" date="2021-05" db="EMBL/GenBank/DDBJ databases">
        <title>The genome of the haptophyte Pavlova lutheri (Diacronema luteri, Pavlovales) - a model for lipid biosynthesis in eukaryotic algae.</title>
        <authorList>
            <person name="Hulatt C.J."/>
            <person name="Posewitz M.C."/>
        </authorList>
    </citation>
    <scope>NUCLEOTIDE SEQUENCE</scope>
    <source>
        <strain evidence="3">NIVA-4/92</strain>
    </source>
</reference>
<accession>A0A8J5XGP7</accession>
<evidence type="ECO:0000313" key="4">
    <source>
        <dbReference type="Proteomes" id="UP000751190"/>
    </source>
</evidence>
<dbReference type="InterPro" id="IPR001623">
    <property type="entry name" value="DnaJ_domain"/>
</dbReference>
<dbReference type="InterPro" id="IPR036869">
    <property type="entry name" value="J_dom_sf"/>
</dbReference>